<protein>
    <submittedName>
        <fullName evidence="1">(northern house mosquito) hypothetical protein</fullName>
    </submittedName>
</protein>
<organism evidence="1">
    <name type="scientific">Culex pipiens</name>
    <name type="common">House mosquito</name>
    <dbReference type="NCBI Taxonomy" id="7175"/>
    <lineage>
        <taxon>Eukaryota</taxon>
        <taxon>Metazoa</taxon>
        <taxon>Ecdysozoa</taxon>
        <taxon>Arthropoda</taxon>
        <taxon>Hexapoda</taxon>
        <taxon>Insecta</taxon>
        <taxon>Pterygota</taxon>
        <taxon>Neoptera</taxon>
        <taxon>Endopterygota</taxon>
        <taxon>Diptera</taxon>
        <taxon>Nematocera</taxon>
        <taxon>Culicoidea</taxon>
        <taxon>Culicidae</taxon>
        <taxon>Culicinae</taxon>
        <taxon>Culicini</taxon>
        <taxon>Culex</taxon>
        <taxon>Culex</taxon>
    </lineage>
</organism>
<reference evidence="1" key="1">
    <citation type="submission" date="2021-05" db="EMBL/GenBank/DDBJ databases">
        <authorList>
            <person name="Alioto T."/>
            <person name="Alioto T."/>
            <person name="Gomez Garrido J."/>
        </authorList>
    </citation>
    <scope>NUCLEOTIDE SEQUENCE</scope>
</reference>
<dbReference type="AlphaFoldDB" id="A0A8D8ASH9"/>
<accession>A0A8D8ASH9</accession>
<dbReference type="EMBL" id="HBUE01041424">
    <property type="protein sequence ID" value="CAG6460856.1"/>
    <property type="molecule type" value="Transcribed_RNA"/>
</dbReference>
<sequence>MILCIDHADAVEISDCIAESLFNETMVKLPDLGHSAQLQHKGVQREFLPAKYLLSSAVGQPSQDRGPQIAREERVQSLGRMDRLPEGLFAQVAAHLPRDSDCRKAIVWTVDIEDDVPLDGAALLKSATLDRPV</sequence>
<proteinExistence type="predicted"/>
<dbReference type="EMBL" id="HBUE01041414">
    <property type="protein sequence ID" value="CAG6460848.1"/>
    <property type="molecule type" value="Transcribed_RNA"/>
</dbReference>
<evidence type="ECO:0000313" key="1">
    <source>
        <dbReference type="EMBL" id="CAG6460848.1"/>
    </source>
</evidence>
<name>A0A8D8ASH9_CULPI</name>